<reference evidence="2" key="1">
    <citation type="submission" date="2022-12" db="EMBL/GenBank/DDBJ databases">
        <title>Development of a Multilocus Sequence Typing Scheme for Bacteroides fragilis Based on Whole Genome Sequencing Data and Clinical Application.</title>
        <authorList>
            <person name="Nielsen F.D."/>
            <person name="Justesen U.S."/>
        </authorList>
    </citation>
    <scope>NUCLEOTIDE SEQUENCE</scope>
    <source>
        <strain evidence="2">BF_AM_ODE_DK_2015_4</strain>
    </source>
</reference>
<feature type="transmembrane region" description="Helical" evidence="1">
    <location>
        <begin position="44"/>
        <end position="68"/>
    </location>
</feature>
<keyword evidence="1" id="KW-0812">Transmembrane</keyword>
<keyword evidence="1" id="KW-0472">Membrane</keyword>
<keyword evidence="1" id="KW-1133">Transmembrane helix</keyword>
<protein>
    <submittedName>
        <fullName evidence="2">Uncharacterized protein</fullName>
    </submittedName>
</protein>
<evidence type="ECO:0000313" key="3">
    <source>
        <dbReference type="Proteomes" id="UP001079672"/>
    </source>
</evidence>
<organism evidence="2 3">
    <name type="scientific">Bacteroides fragilis</name>
    <dbReference type="NCBI Taxonomy" id="817"/>
    <lineage>
        <taxon>Bacteria</taxon>
        <taxon>Pseudomonadati</taxon>
        <taxon>Bacteroidota</taxon>
        <taxon>Bacteroidia</taxon>
        <taxon>Bacteroidales</taxon>
        <taxon>Bacteroidaceae</taxon>
        <taxon>Bacteroides</taxon>
    </lineage>
</organism>
<feature type="transmembrane region" description="Helical" evidence="1">
    <location>
        <begin position="9"/>
        <end position="32"/>
    </location>
</feature>
<comment type="caution">
    <text evidence="2">The sequence shown here is derived from an EMBL/GenBank/DDBJ whole genome shotgun (WGS) entry which is preliminary data.</text>
</comment>
<dbReference type="EMBL" id="JAPTZU010000011">
    <property type="protein sequence ID" value="MCZ2689074.1"/>
    <property type="molecule type" value="Genomic_DNA"/>
</dbReference>
<feature type="transmembrane region" description="Helical" evidence="1">
    <location>
        <begin position="107"/>
        <end position="127"/>
    </location>
</feature>
<dbReference type="Proteomes" id="UP001079672">
    <property type="component" value="Unassembled WGS sequence"/>
</dbReference>
<proteinExistence type="predicted"/>
<gene>
    <name evidence="2" type="ORF">O1433_16370</name>
</gene>
<evidence type="ECO:0000313" key="2">
    <source>
        <dbReference type="EMBL" id="MCZ2689074.1"/>
    </source>
</evidence>
<sequence>METLKIKIVVLWVAVICGFALHTLADLLPLFWGENITIEATGNAPAGLLAFMMAVSYLIPVIGILCVLYGCRSPWHIGNALLTTLVFIFNLFHLSELFIGFSVTQLPLLPVILVISGILCMESWKLVKSESKQ</sequence>
<name>A0A9Q4P8I5_BACFG</name>
<dbReference type="AlphaFoldDB" id="A0A9Q4P8I5"/>
<evidence type="ECO:0000256" key="1">
    <source>
        <dbReference type="SAM" id="Phobius"/>
    </source>
</evidence>
<dbReference type="RefSeq" id="WP_055236243.1">
    <property type="nucleotide sequence ID" value="NZ_JAPTZU010000011.1"/>
</dbReference>
<feature type="transmembrane region" description="Helical" evidence="1">
    <location>
        <begin position="80"/>
        <end position="101"/>
    </location>
</feature>
<accession>A0A9Q4P8I5</accession>